<dbReference type="AlphaFoldDB" id="A0A1V6C5X3"/>
<dbReference type="PANTHER" id="PTHR30606:SF10">
    <property type="entry name" value="PHOSPHATIDYLINOSITOL MANNOSIDE ACYLTRANSFERASE"/>
    <property type="match status" value="1"/>
</dbReference>
<evidence type="ECO:0000313" key="8">
    <source>
        <dbReference type="EMBL" id="OQB72297.1"/>
    </source>
</evidence>
<keyword evidence="6 8" id="KW-0012">Acyltransferase</keyword>
<proteinExistence type="predicted"/>
<keyword evidence="4" id="KW-0808">Transferase</keyword>
<evidence type="ECO:0000256" key="3">
    <source>
        <dbReference type="ARBA" id="ARBA00022519"/>
    </source>
</evidence>
<dbReference type="PANTHER" id="PTHR30606">
    <property type="entry name" value="LIPID A BIOSYNTHESIS LAUROYL ACYLTRANSFERASE"/>
    <property type="match status" value="1"/>
</dbReference>
<keyword evidence="3" id="KW-0997">Cell inner membrane</keyword>
<dbReference type="GO" id="GO:0009247">
    <property type="term" value="P:glycolipid biosynthetic process"/>
    <property type="evidence" value="ECO:0007669"/>
    <property type="project" value="UniProtKB-ARBA"/>
</dbReference>
<dbReference type="CDD" id="cd07984">
    <property type="entry name" value="LPLAT_LABLAT-like"/>
    <property type="match status" value="1"/>
</dbReference>
<organism evidence="8">
    <name type="scientific">candidate division TA06 bacterium ADurb.Bin131</name>
    <dbReference type="NCBI Taxonomy" id="1852827"/>
    <lineage>
        <taxon>Bacteria</taxon>
        <taxon>Bacteria division TA06</taxon>
    </lineage>
</organism>
<comment type="caution">
    <text evidence="8">The sequence shown here is derived from an EMBL/GenBank/DDBJ whole genome shotgun (WGS) entry which is preliminary data.</text>
</comment>
<keyword evidence="5 7" id="KW-0472">Membrane</keyword>
<dbReference type="Proteomes" id="UP000485562">
    <property type="component" value="Unassembled WGS sequence"/>
</dbReference>
<dbReference type="Pfam" id="PF03279">
    <property type="entry name" value="Lip_A_acyltrans"/>
    <property type="match status" value="1"/>
</dbReference>
<reference evidence="8" key="1">
    <citation type="submission" date="2017-02" db="EMBL/GenBank/DDBJ databases">
        <title>Delving into the versatile metabolic prowess of the omnipresent phylum Bacteroidetes.</title>
        <authorList>
            <person name="Nobu M.K."/>
            <person name="Mei R."/>
            <person name="Narihiro T."/>
            <person name="Kuroda K."/>
            <person name="Liu W.-T."/>
        </authorList>
    </citation>
    <scope>NUCLEOTIDE SEQUENCE</scope>
    <source>
        <strain evidence="8">ADurb.Bin131</strain>
    </source>
</reference>
<dbReference type="GO" id="GO:0016746">
    <property type="term" value="F:acyltransferase activity"/>
    <property type="evidence" value="ECO:0007669"/>
    <property type="project" value="UniProtKB-KW"/>
</dbReference>
<accession>A0A1V6C5X3</accession>
<evidence type="ECO:0000256" key="2">
    <source>
        <dbReference type="ARBA" id="ARBA00022475"/>
    </source>
</evidence>
<feature type="transmembrane region" description="Helical" evidence="7">
    <location>
        <begin position="129"/>
        <end position="150"/>
    </location>
</feature>
<dbReference type="GO" id="GO:0005886">
    <property type="term" value="C:plasma membrane"/>
    <property type="evidence" value="ECO:0007669"/>
    <property type="project" value="UniProtKB-SubCell"/>
</dbReference>
<keyword evidence="7" id="KW-1133">Transmembrane helix</keyword>
<dbReference type="EMBL" id="MWDQ01000135">
    <property type="protein sequence ID" value="OQB72297.1"/>
    <property type="molecule type" value="Genomic_DNA"/>
</dbReference>
<gene>
    <name evidence="8" type="ORF">BWX89_01378</name>
</gene>
<evidence type="ECO:0000256" key="1">
    <source>
        <dbReference type="ARBA" id="ARBA00004533"/>
    </source>
</evidence>
<dbReference type="InterPro" id="IPR004960">
    <property type="entry name" value="LipA_acyltrans"/>
</dbReference>
<keyword evidence="7" id="KW-0812">Transmembrane</keyword>
<name>A0A1V6C5X3_UNCT6</name>
<evidence type="ECO:0000256" key="5">
    <source>
        <dbReference type="ARBA" id="ARBA00023136"/>
    </source>
</evidence>
<evidence type="ECO:0000256" key="7">
    <source>
        <dbReference type="SAM" id="Phobius"/>
    </source>
</evidence>
<comment type="subcellular location">
    <subcellularLocation>
        <location evidence="1">Cell inner membrane</location>
    </subcellularLocation>
</comment>
<keyword evidence="2" id="KW-1003">Cell membrane</keyword>
<sequence>MRRKKSQRILDSVEYIFCYGLFIILSMLPRDAYPRVADVICYLSCLSMSLKKKIRKNIIAAYGNSLSPRERTLLIKRILKKNIFFITEFVLWAKLKPEDSLKLIEFRNLESLKKVCDAKKPVVLITGHIGNFSIMIASLVYSGIPLTILIRGTNNQYLERFIDRKLRKKGIPEIKKTNTRDIIHQSYEWLRKGNALCILIDQHSGKGTKVEFFKKTVQAPTGAAVFARKYDACVFGAFISNKQGFRHRISIEGPYNTIKTNNAEYDFQVNTQLFYDRIEHYVRESPEEWFTWLHKRFR</sequence>
<protein>
    <submittedName>
        <fullName evidence="8">Lipid A biosynthesis lauroyl acyltransferase</fullName>
    </submittedName>
</protein>
<evidence type="ECO:0000256" key="6">
    <source>
        <dbReference type="ARBA" id="ARBA00023315"/>
    </source>
</evidence>
<evidence type="ECO:0000256" key="4">
    <source>
        <dbReference type="ARBA" id="ARBA00022679"/>
    </source>
</evidence>